<dbReference type="GO" id="GO:0032259">
    <property type="term" value="P:methylation"/>
    <property type="evidence" value="ECO:0007669"/>
    <property type="project" value="UniProtKB-KW"/>
</dbReference>
<dbReference type="AlphaFoldDB" id="A0A376YFU8"/>
<reference evidence="1 2" key="1">
    <citation type="submission" date="2018-06" db="EMBL/GenBank/DDBJ databases">
        <authorList>
            <consortium name="Pathogen Informatics"/>
            <person name="Doyle S."/>
        </authorList>
    </citation>
    <scope>NUCLEOTIDE SEQUENCE [LARGE SCALE GENOMIC DNA]</scope>
    <source>
        <strain evidence="1 2">NCTC9117</strain>
    </source>
</reference>
<sequence>MKPARVPQTVVAPDRWGDLPWGELYRKALERQLNPWFTKMYGFHLLKIGNLSAEINCEACAVSHQVNVSAQGMPAQVQADPLHLPFADNPLMFVYWHIHCRGAPIRIVYCVKPIGY</sequence>
<dbReference type="GO" id="GO:0008168">
    <property type="term" value="F:methyltransferase activity"/>
    <property type="evidence" value="ECO:0007669"/>
    <property type="project" value="UniProtKB-KW"/>
</dbReference>
<proteinExistence type="predicted"/>
<gene>
    <name evidence="1" type="primary">yafS_2</name>
    <name evidence="1" type="ORF">NCTC9117_04989</name>
</gene>
<dbReference type="EMBL" id="UGDC01000003">
    <property type="protein sequence ID" value="STJ82385.1"/>
    <property type="molecule type" value="Genomic_DNA"/>
</dbReference>
<evidence type="ECO:0000313" key="1">
    <source>
        <dbReference type="EMBL" id="STJ82385.1"/>
    </source>
</evidence>
<accession>A0A376YFU8</accession>
<organism evidence="1 2">
    <name type="scientific">Escherichia coli</name>
    <dbReference type="NCBI Taxonomy" id="562"/>
    <lineage>
        <taxon>Bacteria</taxon>
        <taxon>Pseudomonadati</taxon>
        <taxon>Pseudomonadota</taxon>
        <taxon>Gammaproteobacteria</taxon>
        <taxon>Enterobacterales</taxon>
        <taxon>Enterobacteriaceae</taxon>
        <taxon>Escherichia</taxon>
    </lineage>
</organism>
<name>A0A376YFU8_ECOLX</name>
<protein>
    <submittedName>
        <fullName evidence="1">S-adenosyl-L-methionine-dependent methyltransferase</fullName>
    </submittedName>
</protein>
<evidence type="ECO:0000313" key="2">
    <source>
        <dbReference type="Proteomes" id="UP000254785"/>
    </source>
</evidence>
<keyword evidence="1" id="KW-0808">Transferase</keyword>
<keyword evidence="1" id="KW-0489">Methyltransferase</keyword>
<dbReference type="Proteomes" id="UP000254785">
    <property type="component" value="Unassembled WGS sequence"/>
</dbReference>